<evidence type="ECO:0000313" key="2">
    <source>
        <dbReference type="EMBL" id="API61902.1"/>
    </source>
</evidence>
<keyword evidence="1" id="KW-0472">Membrane</keyword>
<feature type="transmembrane region" description="Helical" evidence="1">
    <location>
        <begin position="378"/>
        <end position="407"/>
    </location>
</feature>
<evidence type="ECO:0000256" key="1">
    <source>
        <dbReference type="SAM" id="Phobius"/>
    </source>
</evidence>
<keyword evidence="1" id="KW-1133">Transmembrane helix</keyword>
<dbReference type="EMBL" id="KX924639">
    <property type="protein sequence ID" value="API61902.1"/>
    <property type="molecule type" value="Genomic_RNA"/>
</dbReference>
<organism evidence="2">
    <name type="scientific">Biggievirus Mos11</name>
    <dbReference type="NCBI Taxonomy" id="1925777"/>
    <lineage>
        <taxon>Viruses</taxon>
    </lineage>
</organism>
<accession>A0A1L4A1U8</accession>
<reference evidence="2" key="1">
    <citation type="submission" date="2016-09" db="EMBL/GenBank/DDBJ databases">
        <title>Genome sequences of RNA viruses from mosquitos.</title>
        <authorList>
            <person name="Greninger A.L."/>
            <person name="Shean R."/>
            <person name="Katie H."/>
            <person name="Dykstra E."/>
            <person name="Kangiser D."/>
            <person name="Jerome K."/>
        </authorList>
    </citation>
    <scope>NUCLEOTIDE SEQUENCE</scope>
    <source>
        <strain evidence="2">Mos11</strain>
    </source>
</reference>
<name>A0A1L4A1U8_9VIRU</name>
<sequence>MNGLLLLVFLGFPLTFSVYVDNHAKFTLPLLKKTAENDLTGQNPPNRRPFLTFKQFSTIYRSDIFNDFKIYHANAWNEFVGITCPEHHVPYYLVHHIFNSLYVCIPVPHVLEPLYTAYELVLGETNFWIMCGSTGSTSQFAKFTPKDYTDYLILVDSNNKYHLSSKYCVGHMYQVGPDNKEIMTLNYTVNDHSVTIDLPSEHCKILPLPISKMDFTLLPIEVDVKSSVDVLDCLRDERSSNLHPEKPFYELALDDTTLLTYNTSTNGTHNFAYTWFSTHKFPTKTFHISSAVNVNPLSWIVTGLMSFFHPLLDMLLSSILYIFESVLDIFESHTFLSLFDRLLNVVITIFTKIFQFIVSTILPRVVELLNRIPTRYKFLFGLMFVLYLKTTKLLFSFCITALVHFCIK</sequence>
<keyword evidence="1" id="KW-0812">Transmembrane</keyword>
<feature type="transmembrane region" description="Helical" evidence="1">
    <location>
        <begin position="342"/>
        <end position="366"/>
    </location>
</feature>
<dbReference type="Pfam" id="PF19226">
    <property type="entry name" value="DisA"/>
    <property type="match status" value="1"/>
</dbReference>
<proteinExistence type="predicted"/>
<dbReference type="InterPro" id="IPR043638">
    <property type="entry name" value="DisA_glycoprotein"/>
</dbReference>
<protein>
    <submittedName>
        <fullName evidence="2">Uncharacterized protein</fullName>
    </submittedName>
</protein>